<evidence type="ECO:0000256" key="9">
    <source>
        <dbReference type="SAM" id="MobiDB-lite"/>
    </source>
</evidence>
<evidence type="ECO:0000256" key="1">
    <source>
        <dbReference type="ARBA" id="ARBA00004114"/>
    </source>
</evidence>
<feature type="region of interest" description="Disordered" evidence="9">
    <location>
        <begin position="388"/>
        <end position="422"/>
    </location>
</feature>
<dbReference type="Proteomes" id="UP000626109">
    <property type="component" value="Unassembled WGS sequence"/>
</dbReference>
<evidence type="ECO:0000256" key="5">
    <source>
        <dbReference type="ARBA" id="ARBA00022490"/>
    </source>
</evidence>
<evidence type="ECO:0000256" key="8">
    <source>
        <dbReference type="ARBA" id="ARBA00046235"/>
    </source>
</evidence>
<sequence>VRAAPQLRRHRGYQQRRWWSESSSNCSQTSAIDPLVRPDSFAVPTTGPWNLELGAGPRSTSASTTQRRNERRVGAGQRLQQPVGRVARQATRPRRSQSVQLETMLGSIQVVVNLVEEQGYNALQRAGDRNRLWASVLQVAVLIRLAPFVASIAMVGDVDANVERLRAQLRQMRFPAQELDLQGLRAGRPAALLPVMHFAMLDFSAPFAHFLRGCGQELRSKSDLRFLESVYKVLREYLNYSPVLTVSQFFAPGFAERKVLLCLDVLQAVLAKHEDLLAQRAKAGSSKGSIRPKQRGELLKRSTFRESDIVASEDRSEMVSVETYLEATVLEPRREGFDFDGSELSWNEPWEAPDQERDLPLPQEAPEPFRLDAPARHPDVLQFTDLAKESTSSAVSEEADDAAPKGSKKLGSHMTSFGKKPAAAAARHSNWLPNERADPLEALLEEIRSALELRFESLERRFEHHVEAASARATLLEGEVRILSARLNELQVAAPRVTTEARPPVIPGVGETNSPEHPTVFMRHELGWPESLPLPGRAPATASRSMASDARVADNVIAEALAASSVSSFSADLVARPVLPPQLATTFGFEQKMGGTEVLQQRKPSDSTRGFVENGQADEKRGFTLEPDLSLLPAAGRSGASLSDPLGGDSSEARALIEKLTAKFRDTQELLYRAREKIGKADLGNLSSHSTASEVSLGSLGF</sequence>
<keyword evidence="5" id="KW-0963">Cytoplasm</keyword>
<dbReference type="InterPro" id="IPR033603">
    <property type="entry name" value="CEP44"/>
</dbReference>
<feature type="domain" description="Centrosomal CEP44" evidence="10">
    <location>
        <begin position="157"/>
        <end position="280"/>
    </location>
</feature>
<evidence type="ECO:0000256" key="4">
    <source>
        <dbReference type="ARBA" id="ARBA00014053"/>
    </source>
</evidence>
<proteinExistence type="predicted"/>
<feature type="region of interest" description="Disordered" evidence="9">
    <location>
        <begin position="47"/>
        <end position="95"/>
    </location>
</feature>
<feature type="region of interest" description="Disordered" evidence="9">
    <location>
        <begin position="600"/>
        <end position="624"/>
    </location>
</feature>
<evidence type="ECO:0000256" key="6">
    <source>
        <dbReference type="ARBA" id="ARBA00023054"/>
    </source>
</evidence>
<keyword evidence="6" id="KW-0175">Coiled coil</keyword>
<feature type="non-terminal residue" evidence="11">
    <location>
        <position position="702"/>
    </location>
</feature>
<reference evidence="11" key="1">
    <citation type="submission" date="2021-02" db="EMBL/GenBank/DDBJ databases">
        <authorList>
            <person name="Dougan E. K."/>
            <person name="Rhodes N."/>
            <person name="Thang M."/>
            <person name="Chan C."/>
        </authorList>
    </citation>
    <scope>NUCLEOTIDE SEQUENCE</scope>
</reference>
<dbReference type="AlphaFoldDB" id="A0A813L3I1"/>
<dbReference type="GO" id="GO:0005814">
    <property type="term" value="C:centriole"/>
    <property type="evidence" value="ECO:0007669"/>
    <property type="project" value="UniProtKB-SubCell"/>
</dbReference>
<feature type="region of interest" description="Disordered" evidence="9">
    <location>
        <begin position="340"/>
        <end position="372"/>
    </location>
</feature>
<name>A0A813L3I1_POLGL</name>
<protein>
    <recommendedName>
        <fullName evidence="4">Centrosomal protein of 44 kDa</fullName>
    </recommendedName>
</protein>
<dbReference type="GO" id="GO:0030496">
    <property type="term" value="C:midbody"/>
    <property type="evidence" value="ECO:0007669"/>
    <property type="project" value="UniProtKB-SubCell"/>
</dbReference>
<dbReference type="GO" id="GO:0000922">
    <property type="term" value="C:spindle pole"/>
    <property type="evidence" value="ECO:0007669"/>
    <property type="project" value="UniProtKB-SubCell"/>
</dbReference>
<comment type="subcellular location">
    <subcellularLocation>
        <location evidence="1">Cytoplasm</location>
        <location evidence="1">Cytoskeleton</location>
        <location evidence="1">Microtubule organizing center</location>
        <location evidence="1">Centrosome</location>
        <location evidence="1">Centriole</location>
    </subcellularLocation>
    <subcellularLocation>
        <location evidence="3">Cytoplasm</location>
        <location evidence="3">Cytoskeleton</location>
        <location evidence="3">Spindle pole</location>
    </subcellularLocation>
    <subcellularLocation>
        <location evidence="2">Midbody</location>
    </subcellularLocation>
</comment>
<dbReference type="InterPro" id="IPR029157">
    <property type="entry name" value="CEP44_CC"/>
</dbReference>
<organism evidence="11 12">
    <name type="scientific">Polarella glacialis</name>
    <name type="common">Dinoflagellate</name>
    <dbReference type="NCBI Taxonomy" id="89957"/>
    <lineage>
        <taxon>Eukaryota</taxon>
        <taxon>Sar</taxon>
        <taxon>Alveolata</taxon>
        <taxon>Dinophyceae</taxon>
        <taxon>Suessiales</taxon>
        <taxon>Suessiaceae</taxon>
        <taxon>Polarella</taxon>
    </lineage>
</organism>
<dbReference type="Pfam" id="PF15007">
    <property type="entry name" value="CEP44"/>
    <property type="match status" value="1"/>
</dbReference>
<dbReference type="EMBL" id="CAJNNW010033646">
    <property type="protein sequence ID" value="CAE8719819.1"/>
    <property type="molecule type" value="Genomic_DNA"/>
</dbReference>
<comment type="function">
    <text evidence="8">Centriole-enriched microtubule-binding protein involved in centriole biogenesis. In collaboration with CEP295 and POC1B, is required for the centriole-to-centrosome conversion by ensuring the formation of bona fide centriole wall. Functions as a linker component that maintains centrosome cohesion. Associates with CROCC and regulates its stability and localization to the centrosome.</text>
</comment>
<gene>
    <name evidence="11" type="ORF">PGLA2088_LOCUS40904</name>
</gene>
<accession>A0A813L3I1</accession>
<dbReference type="PANTHER" id="PTHR31477">
    <property type="entry name" value="CENTROSOMAL PROTEIN OF 44 KDA"/>
    <property type="match status" value="1"/>
</dbReference>
<evidence type="ECO:0000313" key="11">
    <source>
        <dbReference type="EMBL" id="CAE8719819.1"/>
    </source>
</evidence>
<evidence type="ECO:0000259" key="10">
    <source>
        <dbReference type="Pfam" id="PF15007"/>
    </source>
</evidence>
<evidence type="ECO:0000256" key="2">
    <source>
        <dbReference type="ARBA" id="ARBA00004214"/>
    </source>
</evidence>
<evidence type="ECO:0000256" key="3">
    <source>
        <dbReference type="ARBA" id="ARBA00004647"/>
    </source>
</evidence>
<evidence type="ECO:0000256" key="7">
    <source>
        <dbReference type="ARBA" id="ARBA00023212"/>
    </source>
</evidence>
<keyword evidence="7" id="KW-0206">Cytoskeleton</keyword>
<dbReference type="PANTHER" id="PTHR31477:SF1">
    <property type="entry name" value="CENTROSOMAL PROTEIN OF 44 KDA"/>
    <property type="match status" value="1"/>
</dbReference>
<comment type="caution">
    <text evidence="11">The sequence shown here is derived from an EMBL/GenBank/DDBJ whole genome shotgun (WGS) entry which is preliminary data.</text>
</comment>
<evidence type="ECO:0000313" key="12">
    <source>
        <dbReference type="Proteomes" id="UP000626109"/>
    </source>
</evidence>